<name>A0A8J4EAY6_9ACTN</name>
<comment type="caution">
    <text evidence="1">The sequence shown here is derived from an EMBL/GenBank/DDBJ whole genome shotgun (WGS) entry which is preliminary data.</text>
</comment>
<proteinExistence type="predicted"/>
<evidence type="ECO:0000313" key="2">
    <source>
        <dbReference type="Proteomes" id="UP000635606"/>
    </source>
</evidence>
<dbReference type="Proteomes" id="UP000635606">
    <property type="component" value="Unassembled WGS sequence"/>
</dbReference>
<sequence>MQRWDGRTGERLGPPFGDRPAAGRIVGAYVGGRDDTTLVESIAVSPDGRIVATRHDTNGVGLWDPVSHVSLAPEGTVLTGTVSFAPHSGLVFIGGCVYHLDGPR</sequence>
<accession>A0A8J4EAY6</accession>
<protein>
    <submittedName>
        <fullName evidence="1">Uncharacterized protein</fullName>
    </submittedName>
</protein>
<organism evidence="1 2">
    <name type="scientific">Virgisporangium ochraceum</name>
    <dbReference type="NCBI Taxonomy" id="65505"/>
    <lineage>
        <taxon>Bacteria</taxon>
        <taxon>Bacillati</taxon>
        <taxon>Actinomycetota</taxon>
        <taxon>Actinomycetes</taxon>
        <taxon>Micromonosporales</taxon>
        <taxon>Micromonosporaceae</taxon>
        <taxon>Virgisporangium</taxon>
    </lineage>
</organism>
<reference evidence="1" key="1">
    <citation type="submission" date="2021-01" db="EMBL/GenBank/DDBJ databases">
        <title>Whole genome shotgun sequence of Virgisporangium ochraceum NBRC 16418.</title>
        <authorList>
            <person name="Komaki H."/>
            <person name="Tamura T."/>
        </authorList>
    </citation>
    <scope>NUCLEOTIDE SEQUENCE</scope>
    <source>
        <strain evidence="1">NBRC 16418</strain>
    </source>
</reference>
<dbReference type="EMBL" id="BOPH01000034">
    <property type="protein sequence ID" value="GIJ67903.1"/>
    <property type="molecule type" value="Genomic_DNA"/>
</dbReference>
<gene>
    <name evidence="1" type="ORF">Voc01_028200</name>
</gene>
<dbReference type="AlphaFoldDB" id="A0A8J4EAY6"/>
<evidence type="ECO:0000313" key="1">
    <source>
        <dbReference type="EMBL" id="GIJ67903.1"/>
    </source>
</evidence>
<keyword evidence="2" id="KW-1185">Reference proteome</keyword>
<dbReference type="SUPFAM" id="SSF63829">
    <property type="entry name" value="Calcium-dependent phosphotriesterase"/>
    <property type="match status" value="1"/>
</dbReference>
<dbReference type="RefSeq" id="WP_203927860.1">
    <property type="nucleotide sequence ID" value="NZ_BOPH01000034.1"/>
</dbReference>